<dbReference type="Proteomes" id="UP000326994">
    <property type="component" value="Unassembled WGS sequence"/>
</dbReference>
<dbReference type="PANTHER" id="PTHR11229:SF16">
    <property type="entry name" value="LARGE RIBOSOMAL SUBUNIT PROTEIN UL3C"/>
    <property type="match status" value="1"/>
</dbReference>
<keyword evidence="2 7" id="KW-0699">rRNA-binding</keyword>
<keyword evidence="4 7" id="KW-0689">Ribosomal protein</keyword>
<evidence type="ECO:0000256" key="6">
    <source>
        <dbReference type="ARBA" id="ARBA00035243"/>
    </source>
</evidence>
<keyword evidence="3 7" id="KW-0694">RNA-binding</keyword>
<evidence type="ECO:0000256" key="7">
    <source>
        <dbReference type="HAMAP-Rule" id="MF_01325"/>
    </source>
</evidence>
<dbReference type="GO" id="GO:0006412">
    <property type="term" value="P:translation"/>
    <property type="evidence" value="ECO:0007669"/>
    <property type="project" value="UniProtKB-UniRule"/>
</dbReference>
<proteinExistence type="inferred from homology"/>
<evidence type="ECO:0000313" key="11">
    <source>
        <dbReference type="Proteomes" id="UP000326994"/>
    </source>
</evidence>
<comment type="similarity">
    <text evidence="1 7 8">Belongs to the universal ribosomal protein uL3 family.</text>
</comment>
<comment type="caution">
    <text evidence="10">The sequence shown here is derived from an EMBL/GenBank/DDBJ whole genome shotgun (WGS) entry which is preliminary data.</text>
</comment>
<accession>A0A5J4FUQ1</accession>
<keyword evidence="5 7" id="KW-0687">Ribonucleoprotein</keyword>
<dbReference type="Pfam" id="PF00297">
    <property type="entry name" value="Ribosomal_L3"/>
    <property type="match status" value="1"/>
</dbReference>
<dbReference type="PROSITE" id="PS00474">
    <property type="entry name" value="RIBOSOMAL_L3"/>
    <property type="match status" value="1"/>
</dbReference>
<reference evidence="10 11" key="1">
    <citation type="submission" date="2019-08" db="EMBL/GenBank/DDBJ databases">
        <title>Ulvibacter marinistellae sp. nov., isolated from a starfish, Patiria pectinifera.</title>
        <authorList>
            <person name="Kawano K."/>
            <person name="Ushijima N."/>
            <person name="Kihara M."/>
            <person name="Itoh H."/>
        </authorList>
    </citation>
    <scope>NUCLEOTIDE SEQUENCE [LARGE SCALE GENOMIC DNA]</scope>
    <source>
        <strain evidence="10 11">KK4</strain>
    </source>
</reference>
<dbReference type="FunFam" id="2.40.30.10:FF:000047">
    <property type="entry name" value="50S ribosomal protein L3"/>
    <property type="match status" value="1"/>
</dbReference>
<dbReference type="InterPro" id="IPR000597">
    <property type="entry name" value="Ribosomal_uL3"/>
</dbReference>
<dbReference type="Gene3D" id="3.30.160.810">
    <property type="match status" value="1"/>
</dbReference>
<dbReference type="GO" id="GO:0019843">
    <property type="term" value="F:rRNA binding"/>
    <property type="evidence" value="ECO:0007669"/>
    <property type="project" value="UniProtKB-UniRule"/>
</dbReference>
<dbReference type="InterPro" id="IPR009000">
    <property type="entry name" value="Transl_B-barrel_sf"/>
</dbReference>
<evidence type="ECO:0000256" key="3">
    <source>
        <dbReference type="ARBA" id="ARBA00022884"/>
    </source>
</evidence>
<evidence type="ECO:0000256" key="9">
    <source>
        <dbReference type="RuleBase" id="RU003906"/>
    </source>
</evidence>
<dbReference type="Gene3D" id="2.40.30.10">
    <property type="entry name" value="Translation factors"/>
    <property type="match status" value="1"/>
</dbReference>
<dbReference type="GO" id="GO:0005840">
    <property type="term" value="C:ribosome"/>
    <property type="evidence" value="ECO:0007669"/>
    <property type="project" value="UniProtKB-UniRule"/>
</dbReference>
<evidence type="ECO:0000256" key="4">
    <source>
        <dbReference type="ARBA" id="ARBA00022980"/>
    </source>
</evidence>
<dbReference type="EMBL" id="BKCF01000001">
    <property type="protein sequence ID" value="GEQ85630.1"/>
    <property type="molecule type" value="Genomic_DNA"/>
</dbReference>
<organism evidence="10 11">
    <name type="scientific">Patiriisocius marinistellae</name>
    <dbReference type="NCBI Taxonomy" id="2494560"/>
    <lineage>
        <taxon>Bacteria</taxon>
        <taxon>Pseudomonadati</taxon>
        <taxon>Bacteroidota</taxon>
        <taxon>Flavobacteriia</taxon>
        <taxon>Flavobacteriales</taxon>
        <taxon>Flavobacteriaceae</taxon>
        <taxon>Patiriisocius</taxon>
    </lineage>
</organism>
<evidence type="ECO:0000256" key="2">
    <source>
        <dbReference type="ARBA" id="ARBA00022730"/>
    </source>
</evidence>
<dbReference type="GO" id="GO:1990904">
    <property type="term" value="C:ribonucleoprotein complex"/>
    <property type="evidence" value="ECO:0007669"/>
    <property type="project" value="UniProtKB-KW"/>
</dbReference>
<name>A0A5J4FUQ1_9FLAO</name>
<dbReference type="PANTHER" id="PTHR11229">
    <property type="entry name" value="50S RIBOSOMAL PROTEIN L3"/>
    <property type="match status" value="1"/>
</dbReference>
<dbReference type="InterPro" id="IPR019926">
    <property type="entry name" value="Ribosomal_uL3_CS"/>
</dbReference>
<evidence type="ECO:0000256" key="1">
    <source>
        <dbReference type="ARBA" id="ARBA00006540"/>
    </source>
</evidence>
<keyword evidence="11" id="KW-1185">Reference proteome</keyword>
<protein>
    <recommendedName>
        <fullName evidence="6 7">Large ribosomal subunit protein uL3</fullName>
    </recommendedName>
</protein>
<evidence type="ECO:0000256" key="5">
    <source>
        <dbReference type="ARBA" id="ARBA00023274"/>
    </source>
</evidence>
<dbReference type="NCBIfam" id="TIGR03625">
    <property type="entry name" value="L3_bact"/>
    <property type="match status" value="1"/>
</dbReference>
<dbReference type="InterPro" id="IPR019927">
    <property type="entry name" value="Ribosomal_uL3_bac/org-type"/>
</dbReference>
<dbReference type="AlphaFoldDB" id="A0A5J4FUQ1"/>
<evidence type="ECO:0000313" key="10">
    <source>
        <dbReference type="EMBL" id="GEQ85630.1"/>
    </source>
</evidence>
<sequence>MGHDDLIRVFIILNLINMSGLIGRKIGMTSIFDEKGKNMPCTVIECGPCVVTQVRTEEVDGYNALQLGFDDKKTATKAAQGHAKKAGVSVKRKVVEFKGFDSEYKLGDTITVEHFVEGEFVDVAATSKGKGFQGVVKRHGFGGVGQATHGQHNRLRAPGSIGAASYPARVFKGMKMAGQMGNVKVKVENLRVLKVVAEKNLLVVKGCVPGHKNAYVTIEK</sequence>
<dbReference type="FunFam" id="3.30.160.810:FF:000001">
    <property type="entry name" value="50S ribosomal protein L3"/>
    <property type="match status" value="1"/>
</dbReference>
<dbReference type="HAMAP" id="MF_01325_B">
    <property type="entry name" value="Ribosomal_uL3_B"/>
    <property type="match status" value="1"/>
</dbReference>
<comment type="subunit">
    <text evidence="7 9">Part of the 50S ribosomal subunit. Forms a cluster with proteins L14 and L19.</text>
</comment>
<dbReference type="GO" id="GO:0003735">
    <property type="term" value="F:structural constituent of ribosome"/>
    <property type="evidence" value="ECO:0007669"/>
    <property type="project" value="UniProtKB-UniRule"/>
</dbReference>
<comment type="function">
    <text evidence="7 9">One of the primary rRNA binding proteins, it binds directly near the 3'-end of the 23S rRNA, where it nucleates assembly of the 50S subunit.</text>
</comment>
<gene>
    <name evidence="7 10" type="primary">rplC</name>
    <name evidence="10" type="ORF">ULMS_11380</name>
</gene>
<evidence type="ECO:0000256" key="8">
    <source>
        <dbReference type="RuleBase" id="RU003905"/>
    </source>
</evidence>
<dbReference type="SUPFAM" id="SSF50447">
    <property type="entry name" value="Translation proteins"/>
    <property type="match status" value="1"/>
</dbReference>